<feature type="transmembrane region" description="Helical" evidence="5">
    <location>
        <begin position="6"/>
        <end position="27"/>
    </location>
</feature>
<comment type="subcellular location">
    <subcellularLocation>
        <location evidence="1">Membrane</location>
        <topology evidence="1">Multi-pass membrane protein</topology>
    </subcellularLocation>
</comment>
<sequence>MTNVSLLVYLLACPFNMKYVLDFPWYVHEMYRREECKDLSTRYRKRGSDVYLQQSEAYVPHSEEHLYEDAEVYFEIILRSKKDIRKNQKENYDKVVKSFVSDKNEYSLKSIHSSEEVIELYYVHVYTNKILKIMIEKRKEVKNYLHLFFTSNCIYKLNNNDYNRVKNVSDHSKGVILNTYYIYTFLLLFSLCIYVEKSLLIVFPSLRKHEIGVTLCVLFVPSILFLYFYFYFTLARVVAMYLILYLLFSLRRRKVEESSASSGKHVSEIITTAAVTTPGTAEYEILLNIRLVNMCITYLCIFGVDFFFFPKHFAKSAYYGNTLMDLGVGACISTSAYAMSRKVFKCVKLRRKIIEIKHIILFSLGIARFLAIKLFKYNYSLTEYGMHWNFFLTLFCTFVISNILLKLLNGKKGTIFLISIISIFFYELYIYQFDVHNYLLLERERSNIFSLNREGIFNAIGSINLYLFSHYLWGVLLTYRHFTIKVPIQLFHNLCKVKKRHYNVHFSIILFAASFSFYIFHHFLNSFGNYSVRILCNANYIFVTTSVSLYASGLSYLVEENLLTEKVNVTILEKINNNTLVVFLFCNILLGFFNILFQPLLYPLIFVIMILISYSFFLLTFASFLPTKQWGGTVKRKCQ</sequence>
<dbReference type="GO" id="GO:0005783">
    <property type="term" value="C:endoplasmic reticulum"/>
    <property type="evidence" value="ECO:0007669"/>
    <property type="project" value="TreeGrafter"/>
</dbReference>
<feature type="transmembrane region" description="Helical" evidence="5">
    <location>
        <begin position="415"/>
        <end position="433"/>
    </location>
</feature>
<evidence type="ECO:0000256" key="1">
    <source>
        <dbReference type="ARBA" id="ARBA00004141"/>
    </source>
</evidence>
<dbReference type="Pfam" id="PF06423">
    <property type="entry name" value="GWT1"/>
    <property type="match status" value="1"/>
</dbReference>
<evidence type="ECO:0000256" key="3">
    <source>
        <dbReference type="ARBA" id="ARBA00022989"/>
    </source>
</evidence>
<feature type="transmembrane region" description="Helical" evidence="5">
    <location>
        <begin position="456"/>
        <end position="479"/>
    </location>
</feature>
<dbReference type="InterPro" id="IPR009447">
    <property type="entry name" value="PIGW/GWT1"/>
</dbReference>
<evidence type="ECO:0000313" key="6">
    <source>
        <dbReference type="EMBL" id="SCP05111.1"/>
    </source>
</evidence>
<feature type="transmembrane region" description="Helical" evidence="5">
    <location>
        <begin position="603"/>
        <end position="627"/>
    </location>
</feature>
<dbReference type="PANTHER" id="PTHR20661:SF0">
    <property type="entry name" value="PHOSPHATIDYLINOSITOL-GLYCAN BIOSYNTHESIS CLASS W PROTEIN"/>
    <property type="match status" value="1"/>
</dbReference>
<dbReference type="VEuPathDB" id="PlasmoDB:PocGH01_11041600"/>
<evidence type="ECO:0000313" key="7">
    <source>
        <dbReference type="Proteomes" id="UP000242942"/>
    </source>
</evidence>
<feature type="transmembrane region" description="Helical" evidence="5">
    <location>
        <begin position="540"/>
        <end position="558"/>
    </location>
</feature>
<feature type="transmembrane region" description="Helical" evidence="5">
    <location>
        <begin position="316"/>
        <end position="338"/>
    </location>
</feature>
<feature type="transmembrane region" description="Helical" evidence="5">
    <location>
        <begin position="579"/>
        <end position="597"/>
    </location>
</feature>
<dbReference type="VEuPathDB" id="PlasmoDB:POWCR01_110035900"/>
<dbReference type="GO" id="GO:0032216">
    <property type="term" value="F:glucosaminyl-phosphatidylinositol O-acyltransferase activity"/>
    <property type="evidence" value="ECO:0007669"/>
    <property type="project" value="TreeGrafter"/>
</dbReference>
<name>A0A1D3TJI3_PLAOA</name>
<feature type="transmembrane region" description="Helical" evidence="5">
    <location>
        <begin position="500"/>
        <end position="520"/>
    </location>
</feature>
<protein>
    <submittedName>
        <fullName evidence="6">GPI-anchored wall transfer protein 1, putative</fullName>
    </submittedName>
</protein>
<organism evidence="6 7">
    <name type="scientific">Plasmodium ovale</name>
    <name type="common">malaria parasite P. ovale</name>
    <dbReference type="NCBI Taxonomy" id="36330"/>
    <lineage>
        <taxon>Eukaryota</taxon>
        <taxon>Sar</taxon>
        <taxon>Alveolata</taxon>
        <taxon>Apicomplexa</taxon>
        <taxon>Aconoidasida</taxon>
        <taxon>Haemosporida</taxon>
        <taxon>Plasmodiidae</taxon>
        <taxon>Plasmodium</taxon>
        <taxon>Plasmodium (Plasmodium)</taxon>
    </lineage>
</organism>
<proteinExistence type="predicted"/>
<dbReference type="EMBL" id="LT594592">
    <property type="protein sequence ID" value="SCP05111.1"/>
    <property type="molecule type" value="Genomic_DNA"/>
</dbReference>
<dbReference type="GO" id="GO:0016020">
    <property type="term" value="C:membrane"/>
    <property type="evidence" value="ECO:0007669"/>
    <property type="project" value="UniProtKB-SubCell"/>
</dbReference>
<dbReference type="OrthoDB" id="15270at2759"/>
<keyword evidence="2 5" id="KW-0812">Transmembrane</keyword>
<evidence type="ECO:0000256" key="5">
    <source>
        <dbReference type="SAM" id="Phobius"/>
    </source>
</evidence>
<dbReference type="AlphaFoldDB" id="A0A1D3TJI3"/>
<gene>
    <name evidence="6" type="primary">GWT1</name>
    <name evidence="6" type="ORF">POCGH01_11041600</name>
</gene>
<feature type="transmembrane region" description="Helical" evidence="5">
    <location>
        <begin position="359"/>
        <end position="375"/>
    </location>
</feature>
<dbReference type="GO" id="GO:0072659">
    <property type="term" value="P:protein localization to plasma membrane"/>
    <property type="evidence" value="ECO:0007669"/>
    <property type="project" value="TreeGrafter"/>
</dbReference>
<keyword evidence="3 5" id="KW-1133">Transmembrane helix</keyword>
<dbReference type="Proteomes" id="UP000242942">
    <property type="component" value="Chromosome 11"/>
</dbReference>
<dbReference type="GO" id="GO:0006506">
    <property type="term" value="P:GPI anchor biosynthetic process"/>
    <property type="evidence" value="ECO:0007669"/>
    <property type="project" value="InterPro"/>
</dbReference>
<evidence type="ECO:0000256" key="2">
    <source>
        <dbReference type="ARBA" id="ARBA00022692"/>
    </source>
</evidence>
<feature type="transmembrane region" description="Helical" evidence="5">
    <location>
        <begin position="180"/>
        <end position="203"/>
    </location>
</feature>
<feature type="transmembrane region" description="Helical" evidence="5">
    <location>
        <begin position="291"/>
        <end position="310"/>
    </location>
</feature>
<reference evidence="6 7" key="1">
    <citation type="submission" date="2016-06" db="EMBL/GenBank/DDBJ databases">
        <authorList>
            <consortium name="Pathogen Informatics"/>
        </authorList>
    </citation>
    <scope>NUCLEOTIDE SEQUENCE [LARGE SCALE GENOMIC DNA]</scope>
    <source>
        <strain evidence="6">PocGH01</strain>
    </source>
</reference>
<evidence type="ECO:0000256" key="4">
    <source>
        <dbReference type="ARBA" id="ARBA00023136"/>
    </source>
</evidence>
<feature type="transmembrane region" description="Helical" evidence="5">
    <location>
        <begin position="387"/>
        <end position="408"/>
    </location>
</feature>
<keyword evidence="4 5" id="KW-0472">Membrane</keyword>
<accession>A0A1D3TJI3</accession>
<keyword evidence="7" id="KW-1185">Reference proteome</keyword>
<dbReference type="PANTHER" id="PTHR20661">
    <property type="entry name" value="PHOSPHATIDYLINOSITOL-GLYCAN BIOSYNTHESIS CLASS W PROTEIN"/>
    <property type="match status" value="1"/>
</dbReference>